<dbReference type="AlphaFoldDB" id="A0A5K7YPD2"/>
<dbReference type="SUPFAM" id="SSF56801">
    <property type="entry name" value="Acetyl-CoA synthetase-like"/>
    <property type="match status" value="1"/>
</dbReference>
<reference evidence="5 6" key="1">
    <citation type="submission" date="2019-11" db="EMBL/GenBank/DDBJ databases">
        <title>Comparative genomics of hydrocarbon-degrading Desulfosarcina strains.</title>
        <authorList>
            <person name="Watanabe M."/>
            <person name="Kojima H."/>
            <person name="Fukui M."/>
        </authorList>
    </citation>
    <scope>NUCLEOTIDE SEQUENCE [LARGE SCALE GENOMIC DNA]</scope>
    <source>
        <strain evidence="5 6">PL12</strain>
    </source>
</reference>
<name>A0A5K7YPD2_9BACT</name>
<dbReference type="Gene3D" id="3.30.300.30">
    <property type="match status" value="1"/>
</dbReference>
<protein>
    <submittedName>
        <fullName evidence="5">ATP-dependent acyl-CoA ligase</fullName>
    </submittedName>
</protein>
<feature type="domain" description="AMP-dependent synthetase/ligase" evidence="3">
    <location>
        <begin position="2"/>
        <end position="323"/>
    </location>
</feature>
<dbReference type="Gene3D" id="3.40.50.12780">
    <property type="entry name" value="N-terminal domain of ligase-like"/>
    <property type="match status" value="1"/>
</dbReference>
<dbReference type="Proteomes" id="UP000427906">
    <property type="component" value="Chromosome"/>
</dbReference>
<evidence type="ECO:0000259" key="4">
    <source>
        <dbReference type="Pfam" id="PF13193"/>
    </source>
</evidence>
<dbReference type="GO" id="GO:0006631">
    <property type="term" value="P:fatty acid metabolic process"/>
    <property type="evidence" value="ECO:0007669"/>
    <property type="project" value="TreeGrafter"/>
</dbReference>
<dbReference type="InterPro" id="IPR025110">
    <property type="entry name" value="AMP-bd_C"/>
</dbReference>
<dbReference type="KEGG" id="dalk:DSCA_36590"/>
<dbReference type="PANTHER" id="PTHR43201">
    <property type="entry name" value="ACYL-COA SYNTHETASE"/>
    <property type="match status" value="1"/>
</dbReference>
<dbReference type="InterPro" id="IPR000873">
    <property type="entry name" value="AMP-dep_synth/lig_dom"/>
</dbReference>
<dbReference type="InterPro" id="IPR042099">
    <property type="entry name" value="ANL_N_sf"/>
</dbReference>
<proteinExistence type="inferred from homology"/>
<evidence type="ECO:0000256" key="2">
    <source>
        <dbReference type="ARBA" id="ARBA00022598"/>
    </source>
</evidence>
<evidence type="ECO:0000256" key="1">
    <source>
        <dbReference type="ARBA" id="ARBA00006432"/>
    </source>
</evidence>
<dbReference type="PANTHER" id="PTHR43201:SF5">
    <property type="entry name" value="MEDIUM-CHAIN ACYL-COA LIGASE ACSF2, MITOCHONDRIAL"/>
    <property type="match status" value="1"/>
</dbReference>
<dbReference type="PROSITE" id="PS00455">
    <property type="entry name" value="AMP_BINDING"/>
    <property type="match status" value="1"/>
</dbReference>
<dbReference type="Pfam" id="PF00501">
    <property type="entry name" value="AMP-binding"/>
    <property type="match status" value="1"/>
</dbReference>
<feature type="domain" description="AMP-binding enzyme C-terminal" evidence="4">
    <location>
        <begin position="374"/>
        <end position="449"/>
    </location>
</feature>
<evidence type="ECO:0000313" key="6">
    <source>
        <dbReference type="Proteomes" id="UP000427906"/>
    </source>
</evidence>
<dbReference type="Pfam" id="PF13193">
    <property type="entry name" value="AMP-binding_C"/>
    <property type="match status" value="1"/>
</dbReference>
<dbReference type="InterPro" id="IPR020845">
    <property type="entry name" value="AMP-binding_CS"/>
</dbReference>
<evidence type="ECO:0000313" key="5">
    <source>
        <dbReference type="EMBL" id="BBO69729.1"/>
    </source>
</evidence>
<sequence>MAVMLMNRPEYLHLWFGLNKIGASMVPINVDFTVYETQYLLDHSESVMAITDSAHFDIVDLARKDCPGIQSMIVLDTPSAPPGCVLFSDLLRHGQAPQETPTISCDDEAAVLYTSGTTGRPKGCLVNQYYYLNLGAMYVREHMVGDKDVILTPLPLFHMNAQTLTIMGALTAGASVVLVDRFHPSTWWQDIRKHQVTFFHYLGVIPAMLMGLAESEYDYGGKTVYGIGAGVPKDIQEKFEKRFNVALLEVYGSTEGGGGGLFLTGRRLKERKPGTAAFGKLLPEVEARIVDDNDRSVPDGTVGELLTRSSDEIFRRKGFMSGYLKDQDATAEVWRNGWFHTGDYCYRDEDGYYHFVDRKKDMIRRSGENISASEVESVLSDHPDVLDAAVIAVPDSIRIEEVKAYVVPCEGVSLPPEHLIQWCEQRLAYYKIPRFIEFRDSLPKTATQKIQKNVLKSEVEDLIAHSWDRTRHMKLHREKRR</sequence>
<organism evidence="5 6">
    <name type="scientific">Desulfosarcina alkanivorans</name>
    <dbReference type="NCBI Taxonomy" id="571177"/>
    <lineage>
        <taxon>Bacteria</taxon>
        <taxon>Pseudomonadati</taxon>
        <taxon>Thermodesulfobacteriota</taxon>
        <taxon>Desulfobacteria</taxon>
        <taxon>Desulfobacterales</taxon>
        <taxon>Desulfosarcinaceae</taxon>
        <taxon>Desulfosarcina</taxon>
    </lineage>
</organism>
<gene>
    <name evidence="5" type="ORF">DSCA_36590</name>
</gene>
<evidence type="ECO:0000259" key="3">
    <source>
        <dbReference type="Pfam" id="PF00501"/>
    </source>
</evidence>
<dbReference type="EMBL" id="AP021874">
    <property type="protein sequence ID" value="BBO69729.1"/>
    <property type="molecule type" value="Genomic_DNA"/>
</dbReference>
<comment type="similarity">
    <text evidence="1">Belongs to the ATP-dependent AMP-binding enzyme family.</text>
</comment>
<accession>A0A5K7YPD2</accession>
<keyword evidence="2 5" id="KW-0436">Ligase</keyword>
<dbReference type="GO" id="GO:0031956">
    <property type="term" value="F:medium-chain fatty acid-CoA ligase activity"/>
    <property type="evidence" value="ECO:0007669"/>
    <property type="project" value="TreeGrafter"/>
</dbReference>
<dbReference type="InterPro" id="IPR045851">
    <property type="entry name" value="AMP-bd_C_sf"/>
</dbReference>
<keyword evidence="6" id="KW-1185">Reference proteome</keyword>